<dbReference type="Gene3D" id="3.30.428.10">
    <property type="entry name" value="HIT-like"/>
    <property type="match status" value="2"/>
</dbReference>
<feature type="domain" description="Galactose-1-phosphate uridyl transferase N-terminal" evidence="11">
    <location>
        <begin position="3"/>
        <end position="177"/>
    </location>
</feature>
<comment type="similarity">
    <text evidence="1">Belongs to the galactose-1-phosphate uridylyltransferase type 1 family.</text>
</comment>
<proteinExistence type="inferred from homology"/>
<dbReference type="SUPFAM" id="SSF54197">
    <property type="entry name" value="HIT-like"/>
    <property type="match status" value="2"/>
</dbReference>
<dbReference type="Proteomes" id="UP000198953">
    <property type="component" value="Unassembled WGS sequence"/>
</dbReference>
<dbReference type="Pfam" id="PF02744">
    <property type="entry name" value="GalP_UDP_tr_C"/>
    <property type="match status" value="1"/>
</dbReference>
<dbReference type="GO" id="GO:0008270">
    <property type="term" value="F:zinc ion binding"/>
    <property type="evidence" value="ECO:0007669"/>
    <property type="project" value="InterPro"/>
</dbReference>
<dbReference type="STRING" id="46177.SAMN05660976_04749"/>
<dbReference type="GO" id="GO:0006012">
    <property type="term" value="P:galactose metabolic process"/>
    <property type="evidence" value="ECO:0007669"/>
    <property type="project" value="UniProtKB-KW"/>
</dbReference>
<evidence type="ECO:0000256" key="9">
    <source>
        <dbReference type="PIRSR" id="PIRSR000808-3"/>
    </source>
</evidence>
<feature type="active site" description="Tele-UMP-histidine intermediate" evidence="8">
    <location>
        <position position="167"/>
    </location>
</feature>
<dbReference type="InterPro" id="IPR005850">
    <property type="entry name" value="GalP_Utransf_C"/>
</dbReference>
<keyword evidence="5 9" id="KW-0862">Zinc</keyword>
<keyword evidence="6" id="KW-0299">Galactose metabolism</keyword>
<dbReference type="InterPro" id="IPR053177">
    <property type="entry name" value="ADP-glucose_phosphorylase"/>
</dbReference>
<dbReference type="PANTHER" id="PTHR42763">
    <property type="entry name" value="ADP-GLUCOSE PHOSPHORYLASE"/>
    <property type="match status" value="1"/>
</dbReference>
<gene>
    <name evidence="13" type="ORF">SAMN05660976_04749</name>
</gene>
<evidence type="ECO:0000313" key="13">
    <source>
        <dbReference type="EMBL" id="SEM28669.1"/>
    </source>
</evidence>
<keyword evidence="3 13" id="KW-0548">Nucleotidyltransferase</keyword>
<accession>A0A1H7X6G0</accession>
<evidence type="ECO:0000256" key="2">
    <source>
        <dbReference type="ARBA" id="ARBA00022679"/>
    </source>
</evidence>
<dbReference type="EMBL" id="FOBF01000011">
    <property type="protein sequence ID" value="SEM28669.1"/>
    <property type="molecule type" value="Genomic_DNA"/>
</dbReference>
<evidence type="ECO:0000256" key="1">
    <source>
        <dbReference type="ARBA" id="ARBA00010951"/>
    </source>
</evidence>
<dbReference type="Pfam" id="PF01087">
    <property type="entry name" value="GalP_UDP_transf"/>
    <property type="match status" value="1"/>
</dbReference>
<dbReference type="AlphaFoldDB" id="A0A1H7X6G0"/>
<comment type="cofactor">
    <cofactor evidence="9">
        <name>Zn(2+)</name>
        <dbReference type="ChEBI" id="CHEBI:29105"/>
    </cofactor>
    <text evidence="9">Binds 1 zinc ion per subunit.</text>
</comment>
<keyword evidence="14" id="KW-1185">Reference proteome</keyword>
<evidence type="ECO:0000256" key="8">
    <source>
        <dbReference type="PIRSR" id="PIRSR000808-1"/>
    </source>
</evidence>
<feature type="binding site" evidence="9">
    <location>
        <position position="115"/>
    </location>
    <ligand>
        <name>Zn(2+)</name>
        <dbReference type="ChEBI" id="CHEBI:29105"/>
    </ligand>
</feature>
<protein>
    <submittedName>
        <fullName evidence="13">UDPglucose--hexose-1-phosphate uridylyltransferase</fullName>
    </submittedName>
</protein>
<keyword evidence="2 13" id="KW-0808">Transferase</keyword>
<dbReference type="PIRSF" id="PIRSF000808">
    <property type="entry name" value="GalT"/>
    <property type="match status" value="1"/>
</dbReference>
<feature type="compositionally biased region" description="Basic and acidic residues" evidence="10">
    <location>
        <begin position="45"/>
        <end position="58"/>
    </location>
</feature>
<evidence type="ECO:0000256" key="3">
    <source>
        <dbReference type="ARBA" id="ARBA00022695"/>
    </source>
</evidence>
<evidence type="ECO:0000256" key="7">
    <source>
        <dbReference type="ARBA" id="ARBA00023277"/>
    </source>
</evidence>
<dbReference type="InterPro" id="IPR001937">
    <property type="entry name" value="GalP_UDPtransf1"/>
</dbReference>
<dbReference type="InterPro" id="IPR036265">
    <property type="entry name" value="HIT-like_sf"/>
</dbReference>
<evidence type="ECO:0000256" key="10">
    <source>
        <dbReference type="SAM" id="MobiDB-lite"/>
    </source>
</evidence>
<feature type="region of interest" description="Disordered" evidence="10">
    <location>
        <begin position="38"/>
        <end position="58"/>
    </location>
</feature>
<feature type="domain" description="Galactose-1-phosphate uridyl transferase C-terminal" evidence="12">
    <location>
        <begin position="188"/>
        <end position="298"/>
    </location>
</feature>
<dbReference type="PANTHER" id="PTHR42763:SF2">
    <property type="entry name" value="ADP-GLUCOSE PHOSPHORYLASE"/>
    <property type="match status" value="1"/>
</dbReference>
<reference evidence="13 14" key="1">
    <citation type="submission" date="2016-10" db="EMBL/GenBank/DDBJ databases">
        <authorList>
            <person name="de Groot N.N."/>
        </authorList>
    </citation>
    <scope>NUCLEOTIDE SEQUENCE [LARGE SCALE GENOMIC DNA]</scope>
    <source>
        <strain evidence="13 14">DSM 43357</strain>
    </source>
</reference>
<name>A0A1H7X6G0_9ACTN</name>
<evidence type="ECO:0000259" key="12">
    <source>
        <dbReference type="Pfam" id="PF02744"/>
    </source>
</evidence>
<dbReference type="GO" id="GO:0008108">
    <property type="term" value="F:UDP-glucose:hexose-1-phosphate uridylyltransferase activity"/>
    <property type="evidence" value="ECO:0007669"/>
    <property type="project" value="InterPro"/>
</dbReference>
<evidence type="ECO:0000259" key="11">
    <source>
        <dbReference type="Pfam" id="PF01087"/>
    </source>
</evidence>
<evidence type="ECO:0000256" key="6">
    <source>
        <dbReference type="ARBA" id="ARBA00023144"/>
    </source>
</evidence>
<dbReference type="InterPro" id="IPR005849">
    <property type="entry name" value="GalP_Utransf_N"/>
</dbReference>
<evidence type="ECO:0000256" key="5">
    <source>
        <dbReference type="ARBA" id="ARBA00022833"/>
    </source>
</evidence>
<feature type="binding site" evidence="9">
    <location>
        <position position="165"/>
    </location>
    <ligand>
        <name>Zn(2+)</name>
        <dbReference type="ChEBI" id="CHEBI:29105"/>
    </ligand>
</feature>
<evidence type="ECO:0000256" key="4">
    <source>
        <dbReference type="ARBA" id="ARBA00022723"/>
    </source>
</evidence>
<feature type="binding site" evidence="9">
    <location>
        <position position="43"/>
    </location>
    <ligand>
        <name>Zn(2+)</name>
        <dbReference type="ChEBI" id="CHEBI:29105"/>
    </ligand>
</feature>
<organism evidence="13 14">
    <name type="scientific">Nonomuraea pusilla</name>
    <dbReference type="NCBI Taxonomy" id="46177"/>
    <lineage>
        <taxon>Bacteria</taxon>
        <taxon>Bacillati</taxon>
        <taxon>Actinomycetota</taxon>
        <taxon>Actinomycetes</taxon>
        <taxon>Streptosporangiales</taxon>
        <taxon>Streptosporangiaceae</taxon>
        <taxon>Nonomuraea</taxon>
    </lineage>
</organism>
<keyword evidence="7" id="KW-0119">Carbohydrate metabolism</keyword>
<feature type="binding site" evidence="9">
    <location>
        <position position="40"/>
    </location>
    <ligand>
        <name>Zn(2+)</name>
        <dbReference type="ChEBI" id="CHEBI:29105"/>
    </ligand>
</feature>
<evidence type="ECO:0000313" key="14">
    <source>
        <dbReference type="Proteomes" id="UP000198953"/>
    </source>
</evidence>
<keyword evidence="4 9" id="KW-0479">Metal-binding</keyword>
<sequence>MPELRQDPCTRDWVVLAPQRGERPLEWGEPVPVPGSRETCPFCPGREERTPPELWRRPGPDGGWSIRVVPNRYPVVTPPTGPATEAVAGARRVRGLFRRAVADGSHEVVIETPDHDWDIADGGTDTVAAVLDACRTRTRVLRERGPGLVLPFRNHGAAAGTSLAHPHSQIVSTPVVPLRHRHLHDVARAYHDDTGGCLYLDLVRAELDDGARVVAARERAAAFAPYAARTPYETWVVPTERRASFADASDEALADVAALLVRVLGGLRRLLGDVPYNYAIVGAPNGGEGARWFQWHVQIVPRLTIAAGFELGSGMAVNIVPPERAAAELRNAP</sequence>